<comment type="caution">
    <text evidence="1">The sequence shown here is derived from an EMBL/GenBank/DDBJ whole genome shotgun (WGS) entry which is preliminary data.</text>
</comment>
<evidence type="ECO:0000313" key="1">
    <source>
        <dbReference type="EMBL" id="MCP2273722.1"/>
    </source>
</evidence>
<proteinExistence type="predicted"/>
<organism evidence="1 2">
    <name type="scientific">Actinokineospora diospyrosa</name>
    <dbReference type="NCBI Taxonomy" id="103728"/>
    <lineage>
        <taxon>Bacteria</taxon>
        <taxon>Bacillati</taxon>
        <taxon>Actinomycetota</taxon>
        <taxon>Actinomycetes</taxon>
        <taxon>Pseudonocardiales</taxon>
        <taxon>Pseudonocardiaceae</taxon>
        <taxon>Actinokineospora</taxon>
    </lineage>
</organism>
<name>A0ABT1IM37_9PSEU</name>
<sequence length="51" mass="5966">MKSRGANVHQDITLQWKYFKETNPNATRAQIEAYAAQIDRGYSAYFWAEPK</sequence>
<dbReference type="EMBL" id="JAMTCO010000018">
    <property type="protein sequence ID" value="MCP2273722.1"/>
    <property type="molecule type" value="Genomic_DNA"/>
</dbReference>
<protein>
    <submittedName>
        <fullName evidence="1">Uncharacterized protein</fullName>
    </submittedName>
</protein>
<dbReference type="Proteomes" id="UP001205185">
    <property type="component" value="Unassembled WGS sequence"/>
</dbReference>
<accession>A0ABT1IM37</accession>
<evidence type="ECO:0000313" key="2">
    <source>
        <dbReference type="Proteomes" id="UP001205185"/>
    </source>
</evidence>
<gene>
    <name evidence="1" type="ORF">LV75_006253</name>
</gene>
<keyword evidence="2" id="KW-1185">Reference proteome</keyword>
<reference evidence="1 2" key="1">
    <citation type="submission" date="2022-06" db="EMBL/GenBank/DDBJ databases">
        <title>Genomic Encyclopedia of Archaeal and Bacterial Type Strains, Phase II (KMG-II): from individual species to whole genera.</title>
        <authorList>
            <person name="Goeker M."/>
        </authorList>
    </citation>
    <scope>NUCLEOTIDE SEQUENCE [LARGE SCALE GENOMIC DNA]</scope>
    <source>
        <strain evidence="1 2">DSM 44255</strain>
    </source>
</reference>